<dbReference type="SUPFAM" id="SSF56112">
    <property type="entry name" value="Protein kinase-like (PK-like)"/>
    <property type="match status" value="1"/>
</dbReference>
<dbReference type="Pfam" id="PF07714">
    <property type="entry name" value="PK_Tyr_Ser-Thr"/>
    <property type="match status" value="1"/>
</dbReference>
<dbReference type="AlphaFoldDB" id="A0A0C9THH8"/>
<dbReference type="OrthoDB" id="346907at2759"/>
<protein>
    <recommendedName>
        <fullName evidence="5">Protein kinase domain-containing protein</fullName>
    </recommendedName>
</protein>
<gene>
    <name evidence="6" type="ORF">PAXINDRAFT_172219</name>
</gene>
<organism evidence="6 7">
    <name type="scientific">Paxillus involutus ATCC 200175</name>
    <dbReference type="NCBI Taxonomy" id="664439"/>
    <lineage>
        <taxon>Eukaryota</taxon>
        <taxon>Fungi</taxon>
        <taxon>Dikarya</taxon>
        <taxon>Basidiomycota</taxon>
        <taxon>Agaricomycotina</taxon>
        <taxon>Agaricomycetes</taxon>
        <taxon>Agaricomycetidae</taxon>
        <taxon>Boletales</taxon>
        <taxon>Paxilineae</taxon>
        <taxon>Paxillaceae</taxon>
        <taxon>Paxillus</taxon>
    </lineage>
</organism>
<dbReference type="PIRSF" id="PIRSF000654">
    <property type="entry name" value="Integrin-linked_kinase"/>
    <property type="match status" value="1"/>
</dbReference>
<feature type="domain" description="Protein kinase" evidence="5">
    <location>
        <begin position="1"/>
        <end position="248"/>
    </location>
</feature>
<dbReference type="InterPro" id="IPR011009">
    <property type="entry name" value="Kinase-like_dom_sf"/>
</dbReference>
<name>A0A0C9THH8_PAXIN</name>
<sequence length="248" mass="27730">MESVAVKVLKVPGIGRRPESLQNYAKKLRAEIHIWSRLSHPNVLRLYGIADGFSHLPALVSQWAENGTLTQYLEDPGRDISKGKRISILVRVAEALHYIHSEHVVHGDLTGSNILIDGDGQPLISDFGLSSILREYNETSYFHSGRPGAPRWAAPELFAEPAGFPTIECDVYSYGCVMLLTLSGKVPYSEIRDFHVPYAKITGIRPQRPVNLPIEEALWVMIERCTDATPEFRPALPDIISYLSRQQA</sequence>
<evidence type="ECO:0000256" key="4">
    <source>
        <dbReference type="ARBA" id="ARBA00022840"/>
    </source>
</evidence>
<keyword evidence="3" id="KW-0418">Kinase</keyword>
<keyword evidence="2" id="KW-0547">Nucleotide-binding</keyword>
<dbReference type="PANTHER" id="PTHR44329">
    <property type="entry name" value="SERINE/THREONINE-PROTEIN KINASE TNNI3K-RELATED"/>
    <property type="match status" value="1"/>
</dbReference>
<evidence type="ECO:0000256" key="2">
    <source>
        <dbReference type="ARBA" id="ARBA00022741"/>
    </source>
</evidence>
<dbReference type="Proteomes" id="UP000053647">
    <property type="component" value="Unassembled WGS sequence"/>
</dbReference>
<evidence type="ECO:0000256" key="3">
    <source>
        <dbReference type="ARBA" id="ARBA00022777"/>
    </source>
</evidence>
<dbReference type="PROSITE" id="PS00109">
    <property type="entry name" value="PROTEIN_KINASE_TYR"/>
    <property type="match status" value="1"/>
</dbReference>
<keyword evidence="1" id="KW-0808">Transferase</keyword>
<dbReference type="GO" id="GO:0005524">
    <property type="term" value="F:ATP binding"/>
    <property type="evidence" value="ECO:0007669"/>
    <property type="project" value="UniProtKB-KW"/>
</dbReference>
<proteinExistence type="predicted"/>
<dbReference type="InterPro" id="IPR000719">
    <property type="entry name" value="Prot_kinase_dom"/>
</dbReference>
<accession>A0A0C9THH8</accession>
<dbReference type="PANTHER" id="PTHR44329:SF288">
    <property type="entry name" value="MITOGEN-ACTIVATED PROTEIN KINASE KINASE KINASE 20"/>
    <property type="match status" value="1"/>
</dbReference>
<dbReference type="InterPro" id="IPR051681">
    <property type="entry name" value="Ser/Thr_Kinases-Pseudokinases"/>
</dbReference>
<dbReference type="EMBL" id="KN819413">
    <property type="protein sequence ID" value="KIJ10213.1"/>
    <property type="molecule type" value="Genomic_DNA"/>
</dbReference>
<evidence type="ECO:0000259" key="5">
    <source>
        <dbReference type="PROSITE" id="PS50011"/>
    </source>
</evidence>
<dbReference type="GO" id="GO:0004674">
    <property type="term" value="F:protein serine/threonine kinase activity"/>
    <property type="evidence" value="ECO:0007669"/>
    <property type="project" value="TreeGrafter"/>
</dbReference>
<reference evidence="6 7" key="1">
    <citation type="submission" date="2014-06" db="EMBL/GenBank/DDBJ databases">
        <authorList>
            <consortium name="DOE Joint Genome Institute"/>
            <person name="Kuo A."/>
            <person name="Kohler A."/>
            <person name="Nagy L.G."/>
            <person name="Floudas D."/>
            <person name="Copeland A."/>
            <person name="Barry K.W."/>
            <person name="Cichocki N."/>
            <person name="Veneault-Fourrey C."/>
            <person name="LaButti K."/>
            <person name="Lindquist E.A."/>
            <person name="Lipzen A."/>
            <person name="Lundell T."/>
            <person name="Morin E."/>
            <person name="Murat C."/>
            <person name="Sun H."/>
            <person name="Tunlid A."/>
            <person name="Henrissat B."/>
            <person name="Grigoriev I.V."/>
            <person name="Hibbett D.S."/>
            <person name="Martin F."/>
            <person name="Nordberg H.P."/>
            <person name="Cantor M.N."/>
            <person name="Hua S.X."/>
        </authorList>
    </citation>
    <scope>NUCLEOTIDE SEQUENCE [LARGE SCALE GENOMIC DNA]</scope>
    <source>
        <strain evidence="6 7">ATCC 200175</strain>
    </source>
</reference>
<keyword evidence="4" id="KW-0067">ATP-binding</keyword>
<dbReference type="HOGENOM" id="CLU_000288_7_18_1"/>
<keyword evidence="7" id="KW-1185">Reference proteome</keyword>
<reference evidence="7" key="2">
    <citation type="submission" date="2015-01" db="EMBL/GenBank/DDBJ databases">
        <title>Evolutionary Origins and Diversification of the Mycorrhizal Mutualists.</title>
        <authorList>
            <consortium name="DOE Joint Genome Institute"/>
            <consortium name="Mycorrhizal Genomics Consortium"/>
            <person name="Kohler A."/>
            <person name="Kuo A."/>
            <person name="Nagy L.G."/>
            <person name="Floudas D."/>
            <person name="Copeland A."/>
            <person name="Barry K.W."/>
            <person name="Cichocki N."/>
            <person name="Veneault-Fourrey C."/>
            <person name="LaButti K."/>
            <person name="Lindquist E.A."/>
            <person name="Lipzen A."/>
            <person name="Lundell T."/>
            <person name="Morin E."/>
            <person name="Murat C."/>
            <person name="Riley R."/>
            <person name="Ohm R."/>
            <person name="Sun H."/>
            <person name="Tunlid A."/>
            <person name="Henrissat B."/>
            <person name="Grigoriev I.V."/>
            <person name="Hibbett D.S."/>
            <person name="Martin F."/>
        </authorList>
    </citation>
    <scope>NUCLEOTIDE SEQUENCE [LARGE SCALE GENOMIC DNA]</scope>
    <source>
        <strain evidence="7">ATCC 200175</strain>
    </source>
</reference>
<dbReference type="PROSITE" id="PS50011">
    <property type="entry name" value="PROTEIN_KINASE_DOM"/>
    <property type="match status" value="1"/>
</dbReference>
<dbReference type="InterPro" id="IPR001245">
    <property type="entry name" value="Ser-Thr/Tyr_kinase_cat_dom"/>
</dbReference>
<evidence type="ECO:0000313" key="6">
    <source>
        <dbReference type="EMBL" id="KIJ10213.1"/>
    </source>
</evidence>
<evidence type="ECO:0000313" key="7">
    <source>
        <dbReference type="Proteomes" id="UP000053647"/>
    </source>
</evidence>
<evidence type="ECO:0000256" key="1">
    <source>
        <dbReference type="ARBA" id="ARBA00022679"/>
    </source>
</evidence>
<dbReference type="InterPro" id="IPR008266">
    <property type="entry name" value="Tyr_kinase_AS"/>
</dbReference>
<dbReference type="Gene3D" id="1.10.510.10">
    <property type="entry name" value="Transferase(Phosphotransferase) domain 1"/>
    <property type="match status" value="1"/>
</dbReference>